<comment type="subcellular location">
    <subcellularLocation>
        <location evidence="1">Cell inner membrane</location>
    </subcellularLocation>
</comment>
<dbReference type="Pfam" id="PF11356">
    <property type="entry name" value="T2SSC"/>
    <property type="match status" value="1"/>
</dbReference>
<evidence type="ECO:0000256" key="7">
    <source>
        <dbReference type="ARBA" id="ARBA00022989"/>
    </source>
</evidence>
<keyword evidence="4" id="KW-0997">Cell inner membrane</keyword>
<evidence type="ECO:0000259" key="10">
    <source>
        <dbReference type="Pfam" id="PF11356"/>
    </source>
</evidence>
<dbReference type="InterPro" id="IPR036034">
    <property type="entry name" value="PDZ_sf"/>
</dbReference>
<comment type="caution">
    <text evidence="12">The sequence shown here is derived from an EMBL/GenBank/DDBJ whole genome shotgun (WGS) entry which is preliminary data.</text>
</comment>
<protein>
    <submittedName>
        <fullName evidence="12">Type II secretion system protein N</fullName>
    </submittedName>
</protein>
<evidence type="ECO:0000256" key="4">
    <source>
        <dbReference type="ARBA" id="ARBA00022519"/>
    </source>
</evidence>
<evidence type="ECO:0000256" key="8">
    <source>
        <dbReference type="ARBA" id="ARBA00023136"/>
    </source>
</evidence>
<dbReference type="InterPro" id="IPR024961">
    <property type="entry name" value="T2SS_GspC_N"/>
</dbReference>
<evidence type="ECO:0000256" key="5">
    <source>
        <dbReference type="ARBA" id="ARBA00022692"/>
    </source>
</evidence>
<feature type="signal peptide" evidence="9">
    <location>
        <begin position="1"/>
        <end position="19"/>
    </location>
</feature>
<proteinExistence type="predicted"/>
<keyword evidence="8" id="KW-0472">Membrane</keyword>
<keyword evidence="6" id="KW-0653">Protein transport</keyword>
<evidence type="ECO:0000313" key="12">
    <source>
        <dbReference type="EMBL" id="MDR5651967.1"/>
    </source>
</evidence>
<evidence type="ECO:0000259" key="11">
    <source>
        <dbReference type="Pfam" id="PF13180"/>
    </source>
</evidence>
<keyword evidence="5" id="KW-0812">Transmembrane</keyword>
<feature type="chain" id="PRO_5045410016" evidence="9">
    <location>
        <begin position="20"/>
        <end position="275"/>
    </location>
</feature>
<feature type="domain" description="PDZ" evidence="11">
    <location>
        <begin position="198"/>
        <end position="272"/>
    </location>
</feature>
<keyword evidence="7" id="KW-1133">Transmembrane helix</keyword>
<sequence>MRVLDRGLGLVAAAVLAYAAGAAALAALRPGPAAGPVAGPARAASGLADLAEPGAGMAEPVWPALFGTAPAPEAAAPAAQVAEAAPEEAPKVVLAGIVVAPGRAWALLDWGQGQSAAQVGDLLPADTRIADITPEGVWLERAGLRWLVPAVPEGAGLPATRAAADPAPATQTAADEVTVPVGKLDRRALERLVARGGQMEDGADALVVTWVRAGQFFDRLGLKPGDSIIAINGQKVGGRAELTGAYDTAVRSGVMALDVTRGGAHRKIRVNLADI</sequence>
<evidence type="ECO:0000256" key="2">
    <source>
        <dbReference type="ARBA" id="ARBA00022448"/>
    </source>
</evidence>
<evidence type="ECO:0000256" key="3">
    <source>
        <dbReference type="ARBA" id="ARBA00022475"/>
    </source>
</evidence>
<evidence type="ECO:0000256" key="6">
    <source>
        <dbReference type="ARBA" id="ARBA00022927"/>
    </source>
</evidence>
<dbReference type="SUPFAM" id="SSF50156">
    <property type="entry name" value="PDZ domain-like"/>
    <property type="match status" value="1"/>
</dbReference>
<accession>A0ABU1F519</accession>
<dbReference type="InterPro" id="IPR001478">
    <property type="entry name" value="PDZ"/>
</dbReference>
<reference evidence="12 13" key="1">
    <citation type="submission" date="2023-09" db="EMBL/GenBank/DDBJ databases">
        <title>Xinfangfangia sedmenti sp. nov., isolated the sedment.</title>
        <authorList>
            <person name="Xu L."/>
        </authorList>
    </citation>
    <scope>NUCLEOTIDE SEQUENCE [LARGE SCALE GENOMIC DNA]</scope>
    <source>
        <strain evidence="12 13">LG-4</strain>
    </source>
</reference>
<dbReference type="Proteomes" id="UP001247754">
    <property type="component" value="Unassembled WGS sequence"/>
</dbReference>
<dbReference type="EMBL" id="JAVKPH010000004">
    <property type="protein sequence ID" value="MDR5651967.1"/>
    <property type="molecule type" value="Genomic_DNA"/>
</dbReference>
<keyword evidence="3" id="KW-1003">Cell membrane</keyword>
<evidence type="ECO:0000313" key="13">
    <source>
        <dbReference type="Proteomes" id="UP001247754"/>
    </source>
</evidence>
<dbReference type="Gene3D" id="2.30.42.10">
    <property type="match status" value="1"/>
</dbReference>
<keyword evidence="13" id="KW-1185">Reference proteome</keyword>
<keyword evidence="2" id="KW-0813">Transport</keyword>
<dbReference type="RefSeq" id="WP_310456215.1">
    <property type="nucleotide sequence ID" value="NZ_JAVKPH010000004.1"/>
</dbReference>
<keyword evidence="9" id="KW-0732">Signal</keyword>
<feature type="domain" description="Type II secretion system protein GspC N-terminal" evidence="10">
    <location>
        <begin position="49"/>
        <end position="143"/>
    </location>
</feature>
<organism evidence="12 13">
    <name type="scientific">Ruixingdingia sedimenti</name>
    <dbReference type="NCBI Taxonomy" id="3073604"/>
    <lineage>
        <taxon>Bacteria</taxon>
        <taxon>Pseudomonadati</taxon>
        <taxon>Pseudomonadota</taxon>
        <taxon>Alphaproteobacteria</taxon>
        <taxon>Rhodobacterales</taxon>
        <taxon>Paracoccaceae</taxon>
        <taxon>Ruixingdingia</taxon>
    </lineage>
</organism>
<name>A0ABU1F519_9RHOB</name>
<evidence type="ECO:0000256" key="9">
    <source>
        <dbReference type="SAM" id="SignalP"/>
    </source>
</evidence>
<dbReference type="Pfam" id="PF13180">
    <property type="entry name" value="PDZ_2"/>
    <property type="match status" value="1"/>
</dbReference>
<gene>
    <name evidence="12" type="ORF">RGD00_05100</name>
</gene>
<evidence type="ECO:0000256" key="1">
    <source>
        <dbReference type="ARBA" id="ARBA00004533"/>
    </source>
</evidence>